<keyword evidence="4 6" id="KW-1133">Transmembrane helix</keyword>
<evidence type="ECO:0000259" key="8">
    <source>
        <dbReference type="Pfam" id="PF12704"/>
    </source>
</evidence>
<keyword evidence="3 6" id="KW-0812">Transmembrane</keyword>
<evidence type="ECO:0000256" key="1">
    <source>
        <dbReference type="ARBA" id="ARBA00004651"/>
    </source>
</evidence>
<evidence type="ECO:0000256" key="4">
    <source>
        <dbReference type="ARBA" id="ARBA00022989"/>
    </source>
</evidence>
<name>A0A0N8WG70_9FLAO</name>
<keyword evidence="9" id="KW-0132">Cell division</keyword>
<dbReference type="RefSeq" id="WP_055395865.1">
    <property type="nucleotide sequence ID" value="NZ_LCTZ01000002.1"/>
</dbReference>
<comment type="subcellular location">
    <subcellularLocation>
        <location evidence="1">Cell membrane</location>
        <topology evidence="1">Multi-pass membrane protein</topology>
    </subcellularLocation>
</comment>
<accession>A0A0N8WG70</accession>
<dbReference type="GO" id="GO:0022857">
    <property type="term" value="F:transmembrane transporter activity"/>
    <property type="evidence" value="ECO:0007669"/>
    <property type="project" value="TreeGrafter"/>
</dbReference>
<dbReference type="InterPro" id="IPR003838">
    <property type="entry name" value="ABC3_permease_C"/>
</dbReference>
<feature type="transmembrane region" description="Helical" evidence="6">
    <location>
        <begin position="352"/>
        <end position="372"/>
    </location>
</feature>
<gene>
    <name evidence="9" type="ORF">AAY42_12890</name>
</gene>
<dbReference type="Pfam" id="PF12704">
    <property type="entry name" value="MacB_PCD"/>
    <property type="match status" value="2"/>
</dbReference>
<evidence type="ECO:0000256" key="5">
    <source>
        <dbReference type="ARBA" id="ARBA00023136"/>
    </source>
</evidence>
<dbReference type="PANTHER" id="PTHR30572">
    <property type="entry name" value="MEMBRANE COMPONENT OF TRANSPORTER-RELATED"/>
    <property type="match status" value="1"/>
</dbReference>
<evidence type="ECO:0000256" key="2">
    <source>
        <dbReference type="ARBA" id="ARBA00022475"/>
    </source>
</evidence>
<keyword evidence="9" id="KW-0131">Cell cycle</keyword>
<dbReference type="OrthoDB" id="8740261at2"/>
<feature type="domain" description="ABC3 transporter permease C-terminal" evidence="7">
    <location>
        <begin position="301"/>
        <end position="416"/>
    </location>
</feature>
<feature type="transmembrane region" description="Helical" evidence="6">
    <location>
        <begin position="296"/>
        <end position="317"/>
    </location>
</feature>
<feature type="transmembrane region" description="Helical" evidence="6">
    <location>
        <begin position="437"/>
        <end position="456"/>
    </location>
</feature>
<organism evidence="9 10">
    <name type="scientific">Flagellimonas eckloniae</name>
    <dbReference type="NCBI Taxonomy" id="346185"/>
    <lineage>
        <taxon>Bacteria</taxon>
        <taxon>Pseudomonadati</taxon>
        <taxon>Bacteroidota</taxon>
        <taxon>Flavobacteriia</taxon>
        <taxon>Flavobacteriales</taxon>
        <taxon>Flavobacteriaceae</taxon>
        <taxon>Flagellimonas</taxon>
    </lineage>
</organism>
<feature type="domain" description="ABC3 transporter permease C-terminal" evidence="7">
    <location>
        <begin position="688"/>
        <end position="802"/>
    </location>
</feature>
<dbReference type="GO" id="GO:0005886">
    <property type="term" value="C:plasma membrane"/>
    <property type="evidence" value="ECO:0007669"/>
    <property type="project" value="UniProtKB-SubCell"/>
</dbReference>
<dbReference type="AlphaFoldDB" id="A0A0N8WG70"/>
<feature type="transmembrane region" description="Helical" evidence="6">
    <location>
        <begin position="686"/>
        <end position="708"/>
    </location>
</feature>
<sequence length="809" mass="90436">MFKNQLKIAWRSIKKQPFLNALNTFGLAIGIAGTLLICLYIYDELSYDKMFADAERIHRINVDMKFGGPDRQVSQVSGPMAEAVLNDIPQVESAVRFRPWGTSSLNKTTETNLVLEDRTAFADSTLITVFGLNMIYGNPNKALTEPNTLILTKTAAEKHFPIINAIGQKLILNEGNTYTITGIIEDLPNNSFLADYSVFMSMASHVDNYINWGSHNYNTFIKLKQNTTASDIAEPLAGMMERYLMPYAQQFFPGITKEQFEASGNYVNYSTIPLTDMHLYSHREQDMGVNGDINNIYILGCIALFLILLASINYMNLSTAYSLKRAKEVGIRKTLGSNKNSLVKQFLTESGLITFGAMLIAIVLAIIALPFFNQLGDKSISVPLSNPFFWMVLILSAALLALLSGSYPAFFMSKFKPVKVLKGGGENSTGGSKLRKALVIFQFAVSVFLIVGTLVVSNQLQFMQNKDLGYSKDQVLLVNNMNRLNDQVDSFKEEVMQLAQVSSASLSAYVPTPSYRSDSSYFLEDKLEQESAINMQGWQVDFDYMETLDLTLLSGRTFDSNITTDSTAVIINESALKVTGLDQKAVLGKRIFNGIGEDDISEFTVIGVVKNFHFETMRHEVRPLSLQIGRSTGNLIVKLKSGNFTNTISQIQQLWDTRSPSLPFDYQFMDESFNEVYENERRLGDIFIIFTSLSIFIACLGLFGLAAFNAQKRIKEIGVRKVLGATIGQITYRLSFDFLKLVFIAITIALPVGWFAMNKWLEDFSYRVEIKWWVLVSAAVLAILISLLTVSYQSIKAAIVNPVKSLKTE</sequence>
<comment type="caution">
    <text evidence="9">The sequence shown here is derived from an EMBL/GenBank/DDBJ whole genome shotgun (WGS) entry which is preliminary data.</text>
</comment>
<feature type="transmembrane region" description="Helical" evidence="6">
    <location>
        <begin position="388"/>
        <end position="412"/>
    </location>
</feature>
<dbReference type="PANTHER" id="PTHR30572:SF18">
    <property type="entry name" value="ABC-TYPE MACROLIDE FAMILY EXPORT SYSTEM PERMEASE COMPONENT 2"/>
    <property type="match status" value="1"/>
</dbReference>
<dbReference type="InterPro" id="IPR050250">
    <property type="entry name" value="Macrolide_Exporter_MacB"/>
</dbReference>
<dbReference type="Pfam" id="PF02687">
    <property type="entry name" value="FtsX"/>
    <property type="match status" value="2"/>
</dbReference>
<proteinExistence type="predicted"/>
<protein>
    <submittedName>
        <fullName evidence="9">Cell division protein FtsX</fullName>
    </submittedName>
</protein>
<keyword evidence="5 6" id="KW-0472">Membrane</keyword>
<dbReference type="GO" id="GO:0051301">
    <property type="term" value="P:cell division"/>
    <property type="evidence" value="ECO:0007669"/>
    <property type="project" value="UniProtKB-KW"/>
</dbReference>
<feature type="transmembrane region" description="Helical" evidence="6">
    <location>
        <begin position="738"/>
        <end position="757"/>
    </location>
</feature>
<dbReference type="InterPro" id="IPR025857">
    <property type="entry name" value="MacB_PCD"/>
</dbReference>
<evidence type="ECO:0000259" key="7">
    <source>
        <dbReference type="Pfam" id="PF02687"/>
    </source>
</evidence>
<evidence type="ECO:0000313" key="9">
    <source>
        <dbReference type="EMBL" id="KQC30675.1"/>
    </source>
</evidence>
<dbReference type="EMBL" id="LCTZ01000002">
    <property type="protein sequence ID" value="KQC30675.1"/>
    <property type="molecule type" value="Genomic_DNA"/>
</dbReference>
<feature type="domain" description="MacB-like periplasmic core" evidence="8">
    <location>
        <begin position="444"/>
        <end position="643"/>
    </location>
</feature>
<dbReference type="Proteomes" id="UP000050827">
    <property type="component" value="Unassembled WGS sequence"/>
</dbReference>
<keyword evidence="2" id="KW-1003">Cell membrane</keyword>
<dbReference type="PATRIC" id="fig|1547436.3.peg.2662"/>
<dbReference type="STRING" id="346185.AAY42_12890"/>
<keyword evidence="10" id="KW-1185">Reference proteome</keyword>
<evidence type="ECO:0000313" key="10">
    <source>
        <dbReference type="Proteomes" id="UP000050827"/>
    </source>
</evidence>
<feature type="domain" description="MacB-like periplasmic core" evidence="8">
    <location>
        <begin position="21"/>
        <end position="234"/>
    </location>
</feature>
<feature type="transmembrane region" description="Helical" evidence="6">
    <location>
        <begin position="21"/>
        <end position="42"/>
    </location>
</feature>
<reference evidence="9 10" key="1">
    <citation type="submission" date="2015-04" db="EMBL/GenBank/DDBJ databases">
        <title>Complete genome of flavobacterium.</title>
        <authorList>
            <person name="Kwon Y.M."/>
            <person name="Kim S.-J."/>
        </authorList>
    </citation>
    <scope>NUCLEOTIDE SEQUENCE [LARGE SCALE GENOMIC DNA]</scope>
    <source>
        <strain evidence="9 10">DK169</strain>
    </source>
</reference>
<evidence type="ECO:0000256" key="6">
    <source>
        <dbReference type="SAM" id="Phobius"/>
    </source>
</evidence>
<feature type="transmembrane region" description="Helical" evidence="6">
    <location>
        <begin position="772"/>
        <end position="792"/>
    </location>
</feature>
<evidence type="ECO:0000256" key="3">
    <source>
        <dbReference type="ARBA" id="ARBA00022692"/>
    </source>
</evidence>